<feature type="domain" description="POTRA" evidence="2">
    <location>
        <begin position="38"/>
        <end position="116"/>
    </location>
</feature>
<sequence>MRRRQSINIIRQIAQWLICMALAMPCGEVFAQTPTTWTVDSIRIEGNRRTKPYIILRELTGLFAGDTVRVDTALLFRQNANQIYNTQLFLDARVRSVPTADSTTHRRNIIITVSERWYTFPFPIIELADRSFNEWWYNRGADLRRINYGIRFTQNNCRGRKETFKATFQWGFTHKLEAAYTIPYINRKLNSGLMLGISYITNNNIAYITENNKLLFFKNDTKVARTRFITRLAYDVRQHIFGSHHAEIGWARNTVVDTVARWLNPSYFGNGSKVQHFGYVAYRYSYDRRDRKPFARKGFYFIWEIEKWGLSPKANVQSGATRLTFSYFKTLSPKWFWGIRTEAEWLFTPTLPYYNYKTLGYDMRVVRGYEKYVVEGRAPVLVKNSFRYKFLDKNWHYGGWKRIPNQFRSVPLQLYLQGHGDLGYVYQPQHEAINARLSNTLLAGVGAGLVVVTFYDLVFRFEYSLNRQGERNMFFYLNTDI</sequence>
<organism evidence="3 4">
    <name type="scientific">Flexibacter flexilis DSM 6793</name>
    <dbReference type="NCBI Taxonomy" id="927664"/>
    <lineage>
        <taxon>Bacteria</taxon>
        <taxon>Pseudomonadati</taxon>
        <taxon>Bacteroidota</taxon>
        <taxon>Cytophagia</taxon>
        <taxon>Cytophagales</taxon>
        <taxon>Flexibacteraceae</taxon>
        <taxon>Flexibacter</taxon>
    </lineage>
</organism>
<keyword evidence="1" id="KW-0732">Signal</keyword>
<name>A0A1I1GZH7_9BACT</name>
<dbReference type="InterPro" id="IPR010827">
    <property type="entry name" value="BamA/TamA_POTRA"/>
</dbReference>
<gene>
    <name evidence="3" type="ORF">SAMN05421780_103138</name>
</gene>
<feature type="signal peptide" evidence="1">
    <location>
        <begin position="1"/>
        <end position="31"/>
    </location>
</feature>
<dbReference type="AlphaFoldDB" id="A0A1I1GZH7"/>
<evidence type="ECO:0000313" key="4">
    <source>
        <dbReference type="Proteomes" id="UP000199514"/>
    </source>
</evidence>
<evidence type="ECO:0000313" key="3">
    <source>
        <dbReference type="EMBL" id="SFC16692.1"/>
    </source>
</evidence>
<evidence type="ECO:0000259" key="2">
    <source>
        <dbReference type="Pfam" id="PF07244"/>
    </source>
</evidence>
<dbReference type="EMBL" id="FOLE01000003">
    <property type="protein sequence ID" value="SFC16692.1"/>
    <property type="molecule type" value="Genomic_DNA"/>
</dbReference>
<dbReference type="STRING" id="927664.SAMN05421780_103138"/>
<dbReference type="GO" id="GO:0019867">
    <property type="term" value="C:outer membrane"/>
    <property type="evidence" value="ECO:0007669"/>
    <property type="project" value="InterPro"/>
</dbReference>
<dbReference type="Gene3D" id="3.10.20.310">
    <property type="entry name" value="membrane protein fhac"/>
    <property type="match status" value="1"/>
</dbReference>
<proteinExistence type="predicted"/>
<evidence type="ECO:0000256" key="1">
    <source>
        <dbReference type="SAM" id="SignalP"/>
    </source>
</evidence>
<keyword evidence="4" id="KW-1185">Reference proteome</keyword>
<reference evidence="3 4" key="1">
    <citation type="submission" date="2016-10" db="EMBL/GenBank/DDBJ databases">
        <authorList>
            <person name="de Groot N.N."/>
        </authorList>
    </citation>
    <scope>NUCLEOTIDE SEQUENCE [LARGE SCALE GENOMIC DNA]</scope>
    <source>
        <strain evidence="3 4">DSM 6793</strain>
    </source>
</reference>
<dbReference type="OrthoDB" id="9768717at2"/>
<dbReference type="Proteomes" id="UP000199514">
    <property type="component" value="Unassembled WGS sequence"/>
</dbReference>
<feature type="chain" id="PRO_5011606243" evidence="1">
    <location>
        <begin position="32"/>
        <end position="481"/>
    </location>
</feature>
<dbReference type="Gene3D" id="2.40.160.50">
    <property type="entry name" value="membrane protein fhac: a member of the omp85/tpsb transporter family"/>
    <property type="match status" value="1"/>
</dbReference>
<protein>
    <submittedName>
        <fullName evidence="3">Surface antigen variable number repeat-containing protein</fullName>
    </submittedName>
</protein>
<accession>A0A1I1GZH7</accession>
<dbReference type="Pfam" id="PF07244">
    <property type="entry name" value="POTRA"/>
    <property type="match status" value="1"/>
</dbReference>